<accession>F5RCK3</accession>
<dbReference type="AlphaFoldDB" id="F5RCK3"/>
<evidence type="ECO:0000313" key="3">
    <source>
        <dbReference type="Proteomes" id="UP000005019"/>
    </source>
</evidence>
<dbReference type="CDD" id="cd14789">
    <property type="entry name" value="Tiki"/>
    <property type="match status" value="1"/>
</dbReference>
<dbReference type="InterPro" id="IPR006311">
    <property type="entry name" value="TAT_signal"/>
</dbReference>
<evidence type="ECO:0008006" key="4">
    <source>
        <dbReference type="Google" id="ProtNLM"/>
    </source>
</evidence>
<protein>
    <recommendedName>
        <fullName evidence="4">GumN family protein</fullName>
    </recommendedName>
</protein>
<name>F5RCK3_METUF</name>
<comment type="caution">
    <text evidence="2">The sequence shown here is derived from an EMBL/GenBank/DDBJ whole genome shotgun (WGS) entry which is preliminary data.</text>
</comment>
<dbReference type="Proteomes" id="UP000005019">
    <property type="component" value="Unassembled WGS sequence"/>
</dbReference>
<dbReference type="Pfam" id="PF01963">
    <property type="entry name" value="TraB_PrgY_gumN"/>
    <property type="match status" value="1"/>
</dbReference>
<dbReference type="EMBL" id="AFHG01000048">
    <property type="protein sequence ID" value="EGK71783.1"/>
    <property type="molecule type" value="Genomic_DNA"/>
</dbReference>
<feature type="signal peptide" evidence="1">
    <location>
        <begin position="1"/>
        <end position="23"/>
    </location>
</feature>
<evidence type="ECO:0000313" key="2">
    <source>
        <dbReference type="EMBL" id="EGK71783.1"/>
    </source>
</evidence>
<dbReference type="STRING" id="1000565.METUNv1_02007"/>
<reference evidence="2 3" key="1">
    <citation type="journal article" date="2011" name="J. Bacteriol.">
        <title>Genome sequence of Methyloversatilis universalis FAM5T, a methylotrophic representative of the order Rhodocyclales.</title>
        <authorList>
            <person name="Kittichotirat W."/>
            <person name="Good N.M."/>
            <person name="Hall R."/>
            <person name="Bringel F."/>
            <person name="Lajus A."/>
            <person name="Medigue C."/>
            <person name="Smalley N.E."/>
            <person name="Beck D."/>
            <person name="Bumgarner R."/>
            <person name="Vuilleumier S."/>
            <person name="Kalyuzhnaya M.G."/>
        </authorList>
    </citation>
    <scope>NUCLEOTIDE SEQUENCE [LARGE SCALE GENOMIC DNA]</scope>
    <source>
        <strain evidence="3">ATCC BAA-1314 / JCM 13912 / FAM5</strain>
    </source>
</reference>
<gene>
    <name evidence="2" type="ORF">METUNv1_02007</name>
</gene>
<dbReference type="PROSITE" id="PS51318">
    <property type="entry name" value="TAT"/>
    <property type="match status" value="1"/>
</dbReference>
<dbReference type="RefSeq" id="WP_008061244.1">
    <property type="nucleotide sequence ID" value="NZ_AFHG01000048.1"/>
</dbReference>
<dbReference type="PANTHER" id="PTHR40590:SF1">
    <property type="entry name" value="CYTOPLASMIC PROTEIN"/>
    <property type="match status" value="1"/>
</dbReference>
<evidence type="ECO:0000256" key="1">
    <source>
        <dbReference type="SAM" id="SignalP"/>
    </source>
</evidence>
<keyword evidence="3" id="KW-1185">Reference proteome</keyword>
<proteinExistence type="predicted"/>
<dbReference type="OrthoDB" id="9025834at2"/>
<dbReference type="PANTHER" id="PTHR40590">
    <property type="entry name" value="CYTOPLASMIC PROTEIN-RELATED"/>
    <property type="match status" value="1"/>
</dbReference>
<sequence length="294" mass="31755">MTGRRAFLLQAAALVAAPALARAAVPAAFERGLLWRVNVEGAPPSFLYGTLHSGDPRVLARVEPLRPLIAAARVFMPELVTDADAVNLYMAASVYDSEDLPRRVGKAKWPRIAQALALHGVDARVAPRLRPWAALITLLQPVAARQPSLDEALIDAARARRVPVQPIEQVQEQIDAIALLPEDTQIALLIDASRRHDLIQAGVEPMTRAWLAGDIGELARINSRLMSAEPALKLHGQRFLQSLLGARNARFEQRLLPELRQGGVFAAFGASHLTGADGVLSRLSVQGCTVEAAD</sequence>
<dbReference type="eggNOG" id="COG3735">
    <property type="taxonomic scope" value="Bacteria"/>
</dbReference>
<keyword evidence="1" id="KW-0732">Signal</keyword>
<feature type="chain" id="PRO_5003325765" description="GumN family protein" evidence="1">
    <location>
        <begin position="24"/>
        <end position="294"/>
    </location>
</feature>
<dbReference type="InterPro" id="IPR002816">
    <property type="entry name" value="TraB/PrgY/GumN_fam"/>
</dbReference>
<organism evidence="2 3">
    <name type="scientific">Methyloversatilis universalis (strain ATCC BAA-1314 / DSM 25237 / JCM 13912 / CCUG 52030 / FAM5)</name>
    <dbReference type="NCBI Taxonomy" id="1000565"/>
    <lineage>
        <taxon>Bacteria</taxon>
        <taxon>Pseudomonadati</taxon>
        <taxon>Pseudomonadota</taxon>
        <taxon>Betaproteobacteria</taxon>
        <taxon>Nitrosomonadales</taxon>
        <taxon>Sterolibacteriaceae</taxon>
        <taxon>Methyloversatilis</taxon>
    </lineage>
</organism>
<dbReference type="InterPro" id="IPR047111">
    <property type="entry name" value="YbaP-like"/>
</dbReference>